<dbReference type="RefSeq" id="WP_303546727.1">
    <property type="nucleotide sequence ID" value="NZ_JAUOTP010000012.1"/>
</dbReference>
<accession>A0ABT8YES4</accession>
<comment type="caution">
    <text evidence="1">The sequence shown here is derived from an EMBL/GenBank/DDBJ whole genome shotgun (WGS) entry which is preliminary data.</text>
</comment>
<name>A0ABT8YES4_9SPHN</name>
<proteinExistence type="predicted"/>
<evidence type="ECO:0000313" key="2">
    <source>
        <dbReference type="Proteomes" id="UP001169764"/>
    </source>
</evidence>
<dbReference type="EMBL" id="JAUOTP010000012">
    <property type="protein sequence ID" value="MDO6416843.1"/>
    <property type="molecule type" value="Genomic_DNA"/>
</dbReference>
<protein>
    <submittedName>
        <fullName evidence="1">Type II toxin-antitoxin system RelE/ParE family toxin</fullName>
    </submittedName>
</protein>
<evidence type="ECO:0000313" key="1">
    <source>
        <dbReference type="EMBL" id="MDO6416843.1"/>
    </source>
</evidence>
<dbReference type="SUPFAM" id="SSF143011">
    <property type="entry name" value="RelE-like"/>
    <property type="match status" value="1"/>
</dbReference>
<sequence>MIADFADKETARVAAGIRSRKLPPDIQPRALRLLRIMDRVTDWSQLREPPGNDLHVLHGDRAGQYAIRINRQWRIVFTPRDGACADVEITDYH</sequence>
<dbReference type="Proteomes" id="UP001169764">
    <property type="component" value="Unassembled WGS sequence"/>
</dbReference>
<organism evidence="1 2">
    <name type="scientific">Sphingomonas natans</name>
    <dbReference type="NCBI Taxonomy" id="3063330"/>
    <lineage>
        <taxon>Bacteria</taxon>
        <taxon>Pseudomonadati</taxon>
        <taxon>Pseudomonadota</taxon>
        <taxon>Alphaproteobacteria</taxon>
        <taxon>Sphingomonadales</taxon>
        <taxon>Sphingomonadaceae</taxon>
        <taxon>Sphingomonas</taxon>
    </lineage>
</organism>
<dbReference type="PANTHER" id="PTHR40266:SF2">
    <property type="entry name" value="TOXIN HIGB-1"/>
    <property type="match status" value="1"/>
</dbReference>
<dbReference type="InterPro" id="IPR035093">
    <property type="entry name" value="RelE/ParE_toxin_dom_sf"/>
</dbReference>
<keyword evidence="2" id="KW-1185">Reference proteome</keyword>
<reference evidence="1" key="1">
    <citation type="submission" date="2023-07" db="EMBL/GenBank/DDBJ databases">
        <authorList>
            <person name="Kim M."/>
        </authorList>
    </citation>
    <scope>NUCLEOTIDE SEQUENCE</scope>
    <source>
        <strain evidence="1">BIUV-7</strain>
    </source>
</reference>
<gene>
    <name evidence="1" type="ORF">Q4F19_20840</name>
</gene>
<dbReference type="InterPro" id="IPR007711">
    <property type="entry name" value="HigB-1"/>
</dbReference>
<dbReference type="Gene3D" id="3.30.2310.20">
    <property type="entry name" value="RelE-like"/>
    <property type="match status" value="1"/>
</dbReference>
<dbReference type="Pfam" id="PF05015">
    <property type="entry name" value="HigB-like_toxin"/>
    <property type="match status" value="1"/>
</dbReference>
<dbReference type="PANTHER" id="PTHR40266">
    <property type="entry name" value="TOXIN HIGB-1"/>
    <property type="match status" value="1"/>
</dbReference>